<feature type="transmembrane region" description="Helical" evidence="1">
    <location>
        <begin position="38"/>
        <end position="55"/>
    </location>
</feature>
<accession>A0ABW2YCJ4</accession>
<comment type="caution">
    <text evidence="2">The sequence shown here is derived from an EMBL/GenBank/DDBJ whole genome shotgun (WGS) entry which is preliminary data.</text>
</comment>
<sequence length="82" mass="9265">MNAQTQTRTVLETTLHTVAGQLVERAAKVSTEGRGSQVLRWLLAIGAIFLAWKALRGLKSIFWTLFGLGMAVFWTGLWRVWF</sequence>
<dbReference type="Proteomes" id="UP001597110">
    <property type="component" value="Unassembled WGS sequence"/>
</dbReference>
<reference evidence="3" key="1">
    <citation type="journal article" date="2019" name="Int. J. Syst. Evol. Microbiol.">
        <title>The Global Catalogue of Microorganisms (GCM) 10K type strain sequencing project: providing services to taxonomists for standard genome sequencing and annotation.</title>
        <authorList>
            <consortium name="The Broad Institute Genomics Platform"/>
            <consortium name="The Broad Institute Genome Sequencing Center for Infectious Disease"/>
            <person name="Wu L."/>
            <person name="Ma J."/>
        </authorList>
    </citation>
    <scope>NUCLEOTIDE SEQUENCE [LARGE SCALE GENOMIC DNA]</scope>
    <source>
        <strain evidence="3">CCUG 55585</strain>
    </source>
</reference>
<dbReference type="EMBL" id="JBHTIF010000001">
    <property type="protein sequence ID" value="MFD0726209.1"/>
    <property type="molecule type" value="Genomic_DNA"/>
</dbReference>
<keyword evidence="1" id="KW-1133">Transmembrane helix</keyword>
<keyword evidence="3" id="KW-1185">Reference proteome</keyword>
<dbReference type="RefSeq" id="WP_386823763.1">
    <property type="nucleotide sequence ID" value="NZ_JBHTIF010000001.1"/>
</dbReference>
<keyword evidence="1" id="KW-0812">Transmembrane</keyword>
<evidence type="ECO:0000313" key="2">
    <source>
        <dbReference type="EMBL" id="MFD0726209.1"/>
    </source>
</evidence>
<gene>
    <name evidence="2" type="ORF">ACFQ0E_11460</name>
</gene>
<organism evidence="2 3">
    <name type="scientific">Lysobacter brunescens</name>
    <dbReference type="NCBI Taxonomy" id="262323"/>
    <lineage>
        <taxon>Bacteria</taxon>
        <taxon>Pseudomonadati</taxon>
        <taxon>Pseudomonadota</taxon>
        <taxon>Gammaproteobacteria</taxon>
        <taxon>Lysobacterales</taxon>
        <taxon>Lysobacteraceae</taxon>
        <taxon>Lysobacter</taxon>
    </lineage>
</organism>
<keyword evidence="1" id="KW-0472">Membrane</keyword>
<evidence type="ECO:0008006" key="4">
    <source>
        <dbReference type="Google" id="ProtNLM"/>
    </source>
</evidence>
<evidence type="ECO:0000256" key="1">
    <source>
        <dbReference type="SAM" id="Phobius"/>
    </source>
</evidence>
<proteinExistence type="predicted"/>
<name>A0ABW2YCJ4_9GAMM</name>
<protein>
    <recommendedName>
        <fullName evidence="4">Transmembrane protein</fullName>
    </recommendedName>
</protein>
<evidence type="ECO:0000313" key="3">
    <source>
        <dbReference type="Proteomes" id="UP001597110"/>
    </source>
</evidence>
<feature type="transmembrane region" description="Helical" evidence="1">
    <location>
        <begin position="61"/>
        <end position="81"/>
    </location>
</feature>